<accession>A0A1I5TH48</accession>
<evidence type="ECO:0000313" key="2">
    <source>
        <dbReference type="EMBL" id="SFP82402.1"/>
    </source>
</evidence>
<dbReference type="EMBL" id="FOWC01000007">
    <property type="protein sequence ID" value="SFP82402.1"/>
    <property type="molecule type" value="Genomic_DNA"/>
</dbReference>
<feature type="domain" description="SchA/CurD-like" evidence="1">
    <location>
        <begin position="1"/>
        <end position="118"/>
    </location>
</feature>
<dbReference type="Pfam" id="PF04486">
    <property type="entry name" value="SchA_CurD"/>
    <property type="match status" value="1"/>
</dbReference>
<dbReference type="Proteomes" id="UP000199137">
    <property type="component" value="Unassembled WGS sequence"/>
</dbReference>
<dbReference type="AlphaFoldDB" id="A0A1I5TH48"/>
<evidence type="ECO:0000259" key="1">
    <source>
        <dbReference type="Pfam" id="PF04486"/>
    </source>
</evidence>
<evidence type="ECO:0000313" key="3">
    <source>
        <dbReference type="Proteomes" id="UP000199137"/>
    </source>
</evidence>
<name>A0A1I5TH48_9PSEU</name>
<proteinExistence type="predicted"/>
<dbReference type="STRING" id="112413.SAMN05421854_107108"/>
<dbReference type="RefSeq" id="WP_093574881.1">
    <property type="nucleotide sequence ID" value="NZ_FOWC01000007.1"/>
</dbReference>
<organism evidence="2 3">
    <name type="scientific">Amycolatopsis rubida</name>
    <dbReference type="NCBI Taxonomy" id="112413"/>
    <lineage>
        <taxon>Bacteria</taxon>
        <taxon>Bacillati</taxon>
        <taxon>Actinomycetota</taxon>
        <taxon>Actinomycetes</taxon>
        <taxon>Pseudonocardiales</taxon>
        <taxon>Pseudonocardiaceae</taxon>
        <taxon>Amycolatopsis</taxon>
    </lineage>
</organism>
<protein>
    <submittedName>
        <fullName evidence="2">SchA/CurD like domain-containing protein</fullName>
    </submittedName>
</protein>
<reference evidence="3" key="1">
    <citation type="submission" date="2016-10" db="EMBL/GenBank/DDBJ databases">
        <authorList>
            <person name="Varghese N."/>
            <person name="Submissions S."/>
        </authorList>
    </citation>
    <scope>NUCLEOTIDE SEQUENCE [LARGE SCALE GENOMIC DNA]</scope>
    <source>
        <strain evidence="3">DSM 44637</strain>
    </source>
</reference>
<sequence>MPYAAIGYRVEPGHEDEIAEIFEGFQRVDTGVLRDEHGAEAGRLLGTAVFIQDDFMVRVVHYEGDLSSMGRHMAAQKGVHLVEEKLRPFLKQQREISSPQAFGEFFRTAMMRRISQFSCEDHPADAALARGAGG</sequence>
<gene>
    <name evidence="2" type="ORF">SAMN05421854_107108</name>
</gene>
<dbReference type="OrthoDB" id="3853500at2"/>
<dbReference type="InterPro" id="IPR007575">
    <property type="entry name" value="SchA_CurD-like"/>
</dbReference>